<name>A0ACC6PJR8_9BACL</name>
<sequence length="565" mass="63183">MSRKKSSLNPLQIGMPPLPAPSEKPDALHVHLLSMERLRSEHRTMLAASPVYRLLLVTGGSVRIHSDGKCLPIQAGTAILLPPDEFAELEHDRHEDGTLPSCFRFDFTAADLSEPKPIRLFGLLPGFRDGLTEASSQILELAEELHSLRFARTAPVRNRRQTIFTRIIALLIGNEEASPIPVDAARAVADSLADLEHRLAEDWTVARLAEAAGLNSRQYASAFRAITGLSPLEYLNDLRIEHAGRLLRRGNGPLREVASRTGFRDEYYFSRRFRAATGSSPGRYARQSGGTLAVRDSLHRRVFVPAQPKRILYLGESVGDLLALGISPVGGRSAPSRLGFCGERLERFTELASDSDMRGAAAVRPDLIICTRMDEEYCSRWSGVAPVLAHNSWGPLHERMMLLGNWFGREEESERWLEHYFERERGMWNVVGNGIKGETASVFTFERNRLFVMGRVGLSALLYHPDGFSPAESLLDPLRRGDGYVEISPEKAMRYAADRVFLLLPSASEERKLAGEFMRSPYWEQLQRAALRGIHVVESSKWNFIDAYSRSRLLTDLPGLLGKSN</sequence>
<dbReference type="Proteomes" id="UP001380953">
    <property type="component" value="Unassembled WGS sequence"/>
</dbReference>
<proteinExistence type="predicted"/>
<reference evidence="1" key="1">
    <citation type="submission" date="2024-03" db="EMBL/GenBank/DDBJ databases">
        <title>Whole genome sequecning of epiphytes from Marcgravia umbellata leaves.</title>
        <authorList>
            <person name="Kumar G."/>
            <person name="Savka M.A."/>
        </authorList>
    </citation>
    <scope>NUCLEOTIDE SEQUENCE</scope>
    <source>
        <strain evidence="1">RIT_BL5</strain>
    </source>
</reference>
<evidence type="ECO:0000313" key="2">
    <source>
        <dbReference type="Proteomes" id="UP001380953"/>
    </source>
</evidence>
<accession>A0ACC6PJR8</accession>
<protein>
    <submittedName>
        <fullName evidence="1">AraC family transcriptional regulator</fullName>
    </submittedName>
</protein>
<dbReference type="EMBL" id="JBBKAR010000061">
    <property type="protein sequence ID" value="MEJ8307156.1"/>
    <property type="molecule type" value="Genomic_DNA"/>
</dbReference>
<keyword evidence="2" id="KW-1185">Reference proteome</keyword>
<gene>
    <name evidence="1" type="ORF">WKI47_24875</name>
</gene>
<comment type="caution">
    <text evidence="1">The sequence shown here is derived from an EMBL/GenBank/DDBJ whole genome shotgun (WGS) entry which is preliminary data.</text>
</comment>
<organism evidence="1 2">
    <name type="scientific">Saccharibacillus sacchari</name>
    <dbReference type="NCBI Taxonomy" id="456493"/>
    <lineage>
        <taxon>Bacteria</taxon>
        <taxon>Bacillati</taxon>
        <taxon>Bacillota</taxon>
        <taxon>Bacilli</taxon>
        <taxon>Bacillales</taxon>
        <taxon>Paenibacillaceae</taxon>
        <taxon>Saccharibacillus</taxon>
    </lineage>
</organism>
<evidence type="ECO:0000313" key="1">
    <source>
        <dbReference type="EMBL" id="MEJ8307156.1"/>
    </source>
</evidence>